<dbReference type="OrthoDB" id="10257301at2759"/>
<dbReference type="Gene3D" id="2.130.10.10">
    <property type="entry name" value="YVTN repeat-like/Quinoprotein amine dehydrogenase"/>
    <property type="match status" value="2"/>
</dbReference>
<keyword evidence="1 5" id="KW-0853">WD repeat</keyword>
<proteinExistence type="inferred from homology"/>
<sequence>MRSKIVHLPSITIQHDFPDVIRDIQNEVCLAEDIWVSCYLMKDEAGATNSVHGKVRVTSSAGDNDPEQITTKALPSLEARDGIDCQWSPSSSDSQLSMLISCPSLSISPTLVSFPSKTWKVTQSMGVDCMDVSGDWIASSSKGGTLRLDRWRNFPSDQDGNQHRIGHGHVSDLTSCQFFPSGEVLLTTSIDMSARIFSIYPDPAKRNSSQPLLLNPRTFSAPHSRAVMAAVIIDRGKEIVTACRDGKLRVWNVAESSVISQGSWPDSDSVEVLAMAITKKRFLNRLGEELPQDKSSHFIALALSSGAVHFVELPDLNPVKLSSCPELAVSSPINAIAFSNPSDIVAFGTRSGTVTLATLDWERSEKEDILSLTILAVWRRNTAAINSLNFAPNTRSLLVAGSDGLPYQVSIGARPVIEEELAGLNCDPVTSIRGLAETQVIFTAGKDNLIRLYHA</sequence>
<gene>
    <name evidence="6" type="ORF">O181_049337</name>
</gene>
<name>A0A9Q3HMI4_9BASI</name>
<dbReference type="SMART" id="SM00320">
    <property type="entry name" value="WD40"/>
    <property type="match status" value="5"/>
</dbReference>
<protein>
    <recommendedName>
        <fullName evidence="8">WD40 repeat-like protein</fullName>
    </recommendedName>
</protein>
<reference evidence="6" key="1">
    <citation type="submission" date="2021-03" db="EMBL/GenBank/DDBJ databases">
        <title>Draft genome sequence of rust myrtle Austropuccinia psidii MF-1, a brazilian biotype.</title>
        <authorList>
            <person name="Quecine M.C."/>
            <person name="Pachon D.M.R."/>
            <person name="Bonatelli M.L."/>
            <person name="Correr F.H."/>
            <person name="Franceschini L.M."/>
            <person name="Leite T.F."/>
            <person name="Margarido G.R.A."/>
            <person name="Almeida C.A."/>
            <person name="Ferrarezi J.A."/>
            <person name="Labate C.A."/>
        </authorList>
    </citation>
    <scope>NUCLEOTIDE SEQUENCE</scope>
    <source>
        <strain evidence="6">MF-1</strain>
    </source>
</reference>
<dbReference type="PANTHER" id="PTHR19857">
    <property type="entry name" value="MITOCHONDRIAL DIVISION PROTEIN 1-RELATED"/>
    <property type="match status" value="1"/>
</dbReference>
<dbReference type="Proteomes" id="UP000765509">
    <property type="component" value="Unassembled WGS sequence"/>
</dbReference>
<dbReference type="AlphaFoldDB" id="A0A9Q3HMI4"/>
<evidence type="ECO:0000256" key="5">
    <source>
        <dbReference type="PROSITE-ProRule" id="PRU00221"/>
    </source>
</evidence>
<dbReference type="PROSITE" id="PS00678">
    <property type="entry name" value="WD_REPEATS_1"/>
    <property type="match status" value="1"/>
</dbReference>
<accession>A0A9Q3HMI4</accession>
<dbReference type="PANTHER" id="PTHR19857:SF19">
    <property type="entry name" value="26S PROTEASOME REGULATORY SUBUNIT RPN14"/>
    <property type="match status" value="1"/>
</dbReference>
<keyword evidence="2" id="KW-0677">Repeat</keyword>
<feature type="repeat" description="WD" evidence="5">
    <location>
        <begin position="220"/>
        <end position="261"/>
    </location>
</feature>
<dbReference type="InterPro" id="IPR036322">
    <property type="entry name" value="WD40_repeat_dom_sf"/>
</dbReference>
<keyword evidence="7" id="KW-1185">Reference proteome</keyword>
<evidence type="ECO:0000256" key="2">
    <source>
        <dbReference type="ARBA" id="ARBA00022737"/>
    </source>
</evidence>
<dbReference type="InterPro" id="IPR001680">
    <property type="entry name" value="WD40_rpt"/>
</dbReference>
<keyword evidence="3" id="KW-0647">Proteasome</keyword>
<organism evidence="6 7">
    <name type="scientific">Austropuccinia psidii MF-1</name>
    <dbReference type="NCBI Taxonomy" id="1389203"/>
    <lineage>
        <taxon>Eukaryota</taxon>
        <taxon>Fungi</taxon>
        <taxon>Dikarya</taxon>
        <taxon>Basidiomycota</taxon>
        <taxon>Pucciniomycotina</taxon>
        <taxon>Pucciniomycetes</taxon>
        <taxon>Pucciniales</taxon>
        <taxon>Sphaerophragmiaceae</taxon>
        <taxon>Austropuccinia</taxon>
    </lineage>
</organism>
<dbReference type="GO" id="GO:0000502">
    <property type="term" value="C:proteasome complex"/>
    <property type="evidence" value="ECO:0007669"/>
    <property type="project" value="UniProtKB-KW"/>
</dbReference>
<evidence type="ECO:0000256" key="3">
    <source>
        <dbReference type="ARBA" id="ARBA00022942"/>
    </source>
</evidence>
<evidence type="ECO:0008006" key="8">
    <source>
        <dbReference type="Google" id="ProtNLM"/>
    </source>
</evidence>
<comment type="caution">
    <text evidence="6">The sequence shown here is derived from an EMBL/GenBank/DDBJ whole genome shotgun (WGS) entry which is preliminary data.</text>
</comment>
<comment type="similarity">
    <text evidence="4">Belongs to the WD repeat PAAF1/RPN14 family.</text>
</comment>
<dbReference type="InterPro" id="IPR015943">
    <property type="entry name" value="WD40/YVTN_repeat-like_dom_sf"/>
</dbReference>
<dbReference type="EMBL" id="AVOT02021047">
    <property type="protein sequence ID" value="MBW0509622.1"/>
    <property type="molecule type" value="Genomic_DNA"/>
</dbReference>
<evidence type="ECO:0000313" key="7">
    <source>
        <dbReference type="Proteomes" id="UP000765509"/>
    </source>
</evidence>
<dbReference type="InterPro" id="IPR051179">
    <property type="entry name" value="WD_repeat_multifunction"/>
</dbReference>
<evidence type="ECO:0000256" key="4">
    <source>
        <dbReference type="ARBA" id="ARBA00038321"/>
    </source>
</evidence>
<dbReference type="InterPro" id="IPR019775">
    <property type="entry name" value="WD40_repeat_CS"/>
</dbReference>
<evidence type="ECO:0000313" key="6">
    <source>
        <dbReference type="EMBL" id="MBW0509622.1"/>
    </source>
</evidence>
<dbReference type="SUPFAM" id="SSF50978">
    <property type="entry name" value="WD40 repeat-like"/>
    <property type="match status" value="1"/>
</dbReference>
<evidence type="ECO:0000256" key="1">
    <source>
        <dbReference type="ARBA" id="ARBA00022574"/>
    </source>
</evidence>
<dbReference type="PROSITE" id="PS50082">
    <property type="entry name" value="WD_REPEATS_2"/>
    <property type="match status" value="1"/>
</dbReference>
<dbReference type="Pfam" id="PF00400">
    <property type="entry name" value="WD40"/>
    <property type="match status" value="2"/>
</dbReference>